<keyword evidence="7" id="KW-0408">Iron</keyword>
<dbReference type="InterPro" id="IPR010280">
    <property type="entry name" value="U5_MeTrfase_fam"/>
</dbReference>
<dbReference type="PROSITE" id="PS01231">
    <property type="entry name" value="TRMA_2"/>
    <property type="match status" value="1"/>
</dbReference>
<dbReference type="GO" id="GO:0070041">
    <property type="term" value="F:rRNA (uridine-C5-)-methyltransferase activity"/>
    <property type="evidence" value="ECO:0007669"/>
    <property type="project" value="TreeGrafter"/>
</dbReference>
<evidence type="ECO:0000256" key="6">
    <source>
        <dbReference type="ARBA" id="ARBA00022723"/>
    </source>
</evidence>
<keyword evidence="6" id="KW-0479">Metal-binding</keyword>
<dbReference type="HAMAP" id="MF_01010">
    <property type="entry name" value="23SrRNA_methyltr_RlmD"/>
    <property type="match status" value="1"/>
</dbReference>
<dbReference type="InterPro" id="IPR001566">
    <property type="entry name" value="23S_rRNA_MeTrfase_RlmD"/>
</dbReference>
<dbReference type="InterPro" id="IPR029063">
    <property type="entry name" value="SAM-dependent_MTases_sf"/>
</dbReference>
<evidence type="ECO:0000256" key="7">
    <source>
        <dbReference type="ARBA" id="ARBA00023004"/>
    </source>
</evidence>
<dbReference type="CDD" id="cd02440">
    <property type="entry name" value="AdoMet_MTases"/>
    <property type="match status" value="1"/>
</dbReference>
<dbReference type="PROSITE" id="PS51687">
    <property type="entry name" value="SAM_MT_RNA_M5U"/>
    <property type="match status" value="1"/>
</dbReference>
<keyword evidence="3 9" id="KW-0489">Methyltransferase</keyword>
<dbReference type="SUPFAM" id="SSF50249">
    <property type="entry name" value="Nucleic acid-binding proteins"/>
    <property type="match status" value="1"/>
</dbReference>
<dbReference type="PROSITE" id="PS01230">
    <property type="entry name" value="TRMA_1"/>
    <property type="match status" value="1"/>
</dbReference>
<evidence type="ECO:0000256" key="1">
    <source>
        <dbReference type="ARBA" id="ARBA00022485"/>
    </source>
</evidence>
<dbReference type="GO" id="GO:0003723">
    <property type="term" value="F:RNA binding"/>
    <property type="evidence" value="ECO:0007669"/>
    <property type="project" value="InterPro"/>
</dbReference>
<dbReference type="SUPFAM" id="SSF53335">
    <property type="entry name" value="S-adenosyl-L-methionine-dependent methyltransferases"/>
    <property type="match status" value="1"/>
</dbReference>
<sequence>MSKRRRKPKLPNYPVRVTIESMTHDGRGVAHVEGKAVFVDGALPGEELSFMYTARSRKHDEGRLCELFQASDQRVEPKCEYFEICGGCSLQHQSPEGQILGKQQILLDNLERIGKVRPERVLASLTAPVWGYRNKARLGVKYVRKKGRVLVGFREKRKPFLADIRQCEVLHPSVGLRLDELAKMIQGMEARERIAQIEVAVGEKTTTLVFRNLDPLSDGDTQILKDYAQQSGLHIWLQPGGPDTVAPLWPQDSQLSYHLQDHDIEMQFQPTDFTQVNVEINRSMILQALDLLEIDSDSRVLDLFCGLGNFTLPLARRAAHVTGVEGDVGLVQRARENATRNGINNVEYHAVDLTQDPAGQSWMQQKYDRILLDPPRSGAQEMMPYIAALGAERIIYVSCHPGSLARDADQLVNEHGYRLVAAGAMDMFPHTAHVESMALFEKTNA</sequence>
<feature type="domain" description="TRAM" evidence="8">
    <location>
        <begin position="8"/>
        <end position="66"/>
    </location>
</feature>
<dbReference type="AlphaFoldDB" id="A0A3B0YVG0"/>
<evidence type="ECO:0000259" key="8">
    <source>
        <dbReference type="PROSITE" id="PS50926"/>
    </source>
</evidence>
<dbReference type="PANTHER" id="PTHR11061:SF49">
    <property type="entry name" value="23S RRNA (URACIL(1939)-C(5))-METHYLTRANSFERASE RLMD"/>
    <property type="match status" value="1"/>
</dbReference>
<proteinExistence type="inferred from homology"/>
<dbReference type="GO" id="GO:0046872">
    <property type="term" value="F:metal ion binding"/>
    <property type="evidence" value="ECO:0007669"/>
    <property type="project" value="UniProtKB-KW"/>
</dbReference>
<dbReference type="Pfam" id="PF05958">
    <property type="entry name" value="tRNA_U5-meth_tr"/>
    <property type="match status" value="1"/>
</dbReference>
<dbReference type="NCBIfam" id="TIGR00479">
    <property type="entry name" value="rumA"/>
    <property type="match status" value="1"/>
</dbReference>
<dbReference type="PANTHER" id="PTHR11061">
    <property type="entry name" value="RNA M5U METHYLTRANSFERASE"/>
    <property type="match status" value="1"/>
</dbReference>
<dbReference type="InterPro" id="IPR012340">
    <property type="entry name" value="NA-bd_OB-fold"/>
</dbReference>
<evidence type="ECO:0000256" key="3">
    <source>
        <dbReference type="ARBA" id="ARBA00022603"/>
    </source>
</evidence>
<accession>A0A3B0YVG0</accession>
<keyword evidence="5" id="KW-0949">S-adenosyl-L-methionine</keyword>
<organism evidence="9">
    <name type="scientific">hydrothermal vent metagenome</name>
    <dbReference type="NCBI Taxonomy" id="652676"/>
    <lineage>
        <taxon>unclassified sequences</taxon>
        <taxon>metagenomes</taxon>
        <taxon>ecological metagenomes</taxon>
    </lineage>
</organism>
<dbReference type="EC" id="2.1.1.190" evidence="9"/>
<reference evidence="9" key="1">
    <citation type="submission" date="2018-06" db="EMBL/GenBank/DDBJ databases">
        <authorList>
            <person name="Zhirakovskaya E."/>
        </authorList>
    </citation>
    <scope>NUCLEOTIDE SEQUENCE</scope>
</reference>
<dbReference type="Pfam" id="PF01938">
    <property type="entry name" value="TRAM"/>
    <property type="match status" value="1"/>
</dbReference>
<dbReference type="GO" id="GO:0070475">
    <property type="term" value="P:rRNA base methylation"/>
    <property type="evidence" value="ECO:0007669"/>
    <property type="project" value="TreeGrafter"/>
</dbReference>
<keyword evidence="1" id="KW-0004">4Fe-4S</keyword>
<keyword evidence="1" id="KW-0411">Iron-sulfur</keyword>
<dbReference type="Gene3D" id="2.40.50.1070">
    <property type="match status" value="1"/>
</dbReference>
<dbReference type="Gene3D" id="2.40.50.140">
    <property type="entry name" value="Nucleic acid-binding proteins"/>
    <property type="match status" value="1"/>
</dbReference>
<dbReference type="Gene3D" id="3.40.50.150">
    <property type="entry name" value="Vaccinia Virus protein VP39"/>
    <property type="match status" value="1"/>
</dbReference>
<evidence type="ECO:0000256" key="2">
    <source>
        <dbReference type="ARBA" id="ARBA00022552"/>
    </source>
</evidence>
<dbReference type="FunFam" id="2.40.50.140:FF:000097">
    <property type="entry name" value="23S rRNA (uracil(1939)-C(5))-methyltransferase RlmD"/>
    <property type="match status" value="1"/>
</dbReference>
<dbReference type="NCBIfam" id="NF009639">
    <property type="entry name" value="PRK13168.1"/>
    <property type="match status" value="1"/>
</dbReference>
<dbReference type="InterPro" id="IPR002792">
    <property type="entry name" value="TRAM_dom"/>
</dbReference>
<protein>
    <submittedName>
        <fullName evidence="9">23S rRNA (Uracil(1939)-C(5))-methyltransferase</fullName>
        <ecNumber evidence="9">2.1.1.190</ecNumber>
    </submittedName>
</protein>
<dbReference type="InterPro" id="IPR030391">
    <property type="entry name" value="MeTrfase_TrmA_CS"/>
</dbReference>
<evidence type="ECO:0000313" key="9">
    <source>
        <dbReference type="EMBL" id="VAW79322.1"/>
    </source>
</evidence>
<keyword evidence="2" id="KW-0698">rRNA processing</keyword>
<name>A0A3B0YVG0_9ZZZZ</name>
<dbReference type="PROSITE" id="PS50926">
    <property type="entry name" value="TRAM"/>
    <property type="match status" value="1"/>
</dbReference>
<gene>
    <name evidence="9" type="ORF">MNBD_GAMMA15-1234</name>
</gene>
<dbReference type="InterPro" id="IPR030390">
    <property type="entry name" value="MeTrfase_TrmA_AS"/>
</dbReference>
<dbReference type="EMBL" id="UOFN01000110">
    <property type="protein sequence ID" value="VAW79322.1"/>
    <property type="molecule type" value="Genomic_DNA"/>
</dbReference>
<keyword evidence="4 9" id="KW-0808">Transferase</keyword>
<evidence type="ECO:0000256" key="5">
    <source>
        <dbReference type="ARBA" id="ARBA00022691"/>
    </source>
</evidence>
<evidence type="ECO:0000256" key="4">
    <source>
        <dbReference type="ARBA" id="ARBA00022679"/>
    </source>
</evidence>
<dbReference type="GO" id="GO:0051539">
    <property type="term" value="F:4 iron, 4 sulfur cluster binding"/>
    <property type="evidence" value="ECO:0007669"/>
    <property type="project" value="UniProtKB-KW"/>
</dbReference>